<proteinExistence type="predicted"/>
<gene>
    <name evidence="3" type="ORF">AKJ09_00763</name>
</gene>
<protein>
    <submittedName>
        <fullName evidence="3">Uncharacterized protein</fullName>
    </submittedName>
</protein>
<evidence type="ECO:0000313" key="4">
    <source>
        <dbReference type="Proteomes" id="UP000064967"/>
    </source>
</evidence>
<feature type="region of interest" description="Disordered" evidence="1">
    <location>
        <begin position="245"/>
        <end position="281"/>
    </location>
</feature>
<feature type="chain" id="PRO_5005465936" evidence="2">
    <location>
        <begin position="25"/>
        <end position="281"/>
    </location>
</feature>
<dbReference type="KEGG" id="llu:AKJ09_00763"/>
<keyword evidence="2" id="KW-0732">Signal</keyword>
<accession>A0A0K1PLW1</accession>
<evidence type="ECO:0000313" key="3">
    <source>
        <dbReference type="EMBL" id="AKU94099.1"/>
    </source>
</evidence>
<feature type="signal peptide" evidence="2">
    <location>
        <begin position="1"/>
        <end position="24"/>
    </location>
</feature>
<dbReference type="Proteomes" id="UP000064967">
    <property type="component" value="Chromosome"/>
</dbReference>
<reference evidence="3 4" key="1">
    <citation type="submission" date="2015-08" db="EMBL/GenBank/DDBJ databases">
        <authorList>
            <person name="Babu N.S."/>
            <person name="Beckwith C.J."/>
            <person name="Beseler K.G."/>
            <person name="Brison A."/>
            <person name="Carone J.V."/>
            <person name="Caskin T.P."/>
            <person name="Diamond M."/>
            <person name="Durham M.E."/>
            <person name="Foxe J.M."/>
            <person name="Go M."/>
            <person name="Henderson B.A."/>
            <person name="Jones I.B."/>
            <person name="McGettigan J.A."/>
            <person name="Micheletti S.J."/>
            <person name="Nasrallah M.E."/>
            <person name="Ortiz D."/>
            <person name="Piller C.R."/>
            <person name="Privatt S.R."/>
            <person name="Schneider S.L."/>
            <person name="Sharp S."/>
            <person name="Smith T.C."/>
            <person name="Stanton J.D."/>
            <person name="Ullery H.E."/>
            <person name="Wilson R.J."/>
            <person name="Serrano M.G."/>
            <person name="Buck G."/>
            <person name="Lee V."/>
            <person name="Wang Y."/>
            <person name="Carvalho R."/>
            <person name="Voegtly L."/>
            <person name="Shi R."/>
            <person name="Duckworth R."/>
            <person name="Johnson A."/>
            <person name="Loviza R."/>
            <person name="Walstead R."/>
            <person name="Shah Z."/>
            <person name="Kiflezghi M."/>
            <person name="Wade K."/>
            <person name="Ball S.L."/>
            <person name="Bradley K.W."/>
            <person name="Asai D.J."/>
            <person name="Bowman C.A."/>
            <person name="Russell D.A."/>
            <person name="Pope W.H."/>
            <person name="Jacobs-Sera D."/>
            <person name="Hendrix R.W."/>
            <person name="Hatfull G.F."/>
        </authorList>
    </citation>
    <scope>NUCLEOTIDE SEQUENCE [LARGE SCALE GENOMIC DNA]</scope>
    <source>
        <strain evidence="3 4">DSM 27648</strain>
    </source>
</reference>
<dbReference type="EMBL" id="CP012333">
    <property type="protein sequence ID" value="AKU94099.1"/>
    <property type="molecule type" value="Genomic_DNA"/>
</dbReference>
<evidence type="ECO:0000256" key="2">
    <source>
        <dbReference type="SAM" id="SignalP"/>
    </source>
</evidence>
<dbReference type="AlphaFoldDB" id="A0A0K1PLW1"/>
<name>A0A0K1PLW1_9BACT</name>
<keyword evidence="4" id="KW-1185">Reference proteome</keyword>
<evidence type="ECO:0000256" key="1">
    <source>
        <dbReference type="SAM" id="MobiDB-lite"/>
    </source>
</evidence>
<dbReference type="STRING" id="1391654.AKJ09_00763"/>
<organism evidence="3 4">
    <name type="scientific">Labilithrix luteola</name>
    <dbReference type="NCBI Taxonomy" id="1391654"/>
    <lineage>
        <taxon>Bacteria</taxon>
        <taxon>Pseudomonadati</taxon>
        <taxon>Myxococcota</taxon>
        <taxon>Polyangia</taxon>
        <taxon>Polyangiales</taxon>
        <taxon>Labilitrichaceae</taxon>
        <taxon>Labilithrix</taxon>
    </lineage>
</organism>
<sequence>MTRCWLPASFLAVATFALSSRASAEQAVALSWNAEPGCAPAAEVARRIDELVGPNHATEALVANVVITSRAERWHAAITLTRAGTSSERAVDGESCASVTDVAAVIVALAVDPSAAEPASEPPHPVPVVLTSAPPSQEKPALVERTPAPSIYTGASFLVDGAMLASTAAGAELFVGWRHRNLRVEADAAFLPPLRATLPTNGGEGAELWLLHGGTRACWLPIAGGSTSGHARGSVSTWCLGRVSGRSARRARRSGPSPPRSPRWALCVSRSGSPSMPGPER</sequence>